<dbReference type="GeneID" id="81382799"/>
<dbReference type="Proteomes" id="UP001147733">
    <property type="component" value="Unassembled WGS sequence"/>
</dbReference>
<evidence type="ECO:0000313" key="2">
    <source>
        <dbReference type="Proteomes" id="UP001147733"/>
    </source>
</evidence>
<protein>
    <submittedName>
        <fullName evidence="1">Uncharacterized protein</fullName>
    </submittedName>
</protein>
<keyword evidence="2" id="KW-1185">Reference proteome</keyword>
<organism evidence="1 2">
    <name type="scientific">Penicillium citrinum</name>
    <dbReference type="NCBI Taxonomy" id="5077"/>
    <lineage>
        <taxon>Eukaryota</taxon>
        <taxon>Fungi</taxon>
        <taxon>Dikarya</taxon>
        <taxon>Ascomycota</taxon>
        <taxon>Pezizomycotina</taxon>
        <taxon>Eurotiomycetes</taxon>
        <taxon>Eurotiomycetidae</taxon>
        <taxon>Eurotiales</taxon>
        <taxon>Aspergillaceae</taxon>
        <taxon>Penicillium</taxon>
    </lineage>
</organism>
<dbReference type="AlphaFoldDB" id="A0A9W9P534"/>
<reference evidence="1" key="2">
    <citation type="journal article" date="2023" name="IMA Fungus">
        <title>Comparative genomic study of the Penicillium genus elucidates a diverse pangenome and 15 lateral gene transfer events.</title>
        <authorList>
            <person name="Petersen C."/>
            <person name="Sorensen T."/>
            <person name="Nielsen M.R."/>
            <person name="Sondergaard T.E."/>
            <person name="Sorensen J.L."/>
            <person name="Fitzpatrick D.A."/>
            <person name="Frisvad J.C."/>
            <person name="Nielsen K.L."/>
        </authorList>
    </citation>
    <scope>NUCLEOTIDE SEQUENCE</scope>
    <source>
        <strain evidence="1">IBT 23319</strain>
    </source>
</reference>
<evidence type="ECO:0000313" key="1">
    <source>
        <dbReference type="EMBL" id="KAJ5235544.1"/>
    </source>
</evidence>
<gene>
    <name evidence="1" type="ORF">N7469_004712</name>
</gene>
<proteinExistence type="predicted"/>
<dbReference type="EMBL" id="JAPQKT010000003">
    <property type="protein sequence ID" value="KAJ5235544.1"/>
    <property type="molecule type" value="Genomic_DNA"/>
</dbReference>
<accession>A0A9W9P534</accession>
<sequence>MPRIGVFSGTEGQDEGMQAWTSALDAVMAWEAALSPPSPAHMFDDLLVQSHVEGRQGSAGRRQRNS</sequence>
<dbReference type="RefSeq" id="XP_056503044.1">
    <property type="nucleotide sequence ID" value="XM_056643632.1"/>
</dbReference>
<name>A0A9W9P534_PENCI</name>
<reference evidence="1" key="1">
    <citation type="submission" date="2022-11" db="EMBL/GenBank/DDBJ databases">
        <authorList>
            <person name="Petersen C."/>
        </authorList>
    </citation>
    <scope>NUCLEOTIDE SEQUENCE</scope>
    <source>
        <strain evidence="1">IBT 23319</strain>
    </source>
</reference>
<comment type="caution">
    <text evidence="1">The sequence shown here is derived from an EMBL/GenBank/DDBJ whole genome shotgun (WGS) entry which is preliminary data.</text>
</comment>